<dbReference type="InterPro" id="IPR000182">
    <property type="entry name" value="GNAT_dom"/>
</dbReference>
<gene>
    <name evidence="2" type="ORF">SAMN05443638_10231</name>
</gene>
<keyword evidence="3" id="KW-1185">Reference proteome</keyword>
<dbReference type="CDD" id="cd04301">
    <property type="entry name" value="NAT_SF"/>
    <property type="match status" value="1"/>
</dbReference>
<dbReference type="PROSITE" id="PS51186">
    <property type="entry name" value="GNAT"/>
    <property type="match status" value="1"/>
</dbReference>
<protein>
    <submittedName>
        <fullName evidence="2">ElaA protein</fullName>
    </submittedName>
</protein>
<sequence>MYFVIKHFKELSINELYEIVKSRFEVFVSEQKIVEQDFDDVDKESYHLFAIKDKRVIAYCRVIPLSKEYNTPSIGRVLVLKEYRRKKLAFNIMTEAISFIKDNLKKEEVTLSAQEYIVDFYKSLGFVEASNKYIEAGIPHIKMKLKLLI</sequence>
<name>A0A1M4T5H3_9CLOT</name>
<proteinExistence type="predicted"/>
<dbReference type="OrthoDB" id="9796171at2"/>
<dbReference type="InterPro" id="IPR016181">
    <property type="entry name" value="Acyl_CoA_acyltransferase"/>
</dbReference>
<dbReference type="Pfam" id="PF13673">
    <property type="entry name" value="Acetyltransf_10"/>
    <property type="match status" value="1"/>
</dbReference>
<reference evidence="2 3" key="1">
    <citation type="submission" date="2016-11" db="EMBL/GenBank/DDBJ databases">
        <authorList>
            <person name="Jaros S."/>
            <person name="Januszkiewicz K."/>
            <person name="Wedrychowicz H."/>
        </authorList>
    </citation>
    <scope>NUCLEOTIDE SEQUENCE [LARGE SCALE GENOMIC DNA]</scope>
    <source>
        <strain evidence="2 3">DSM 2631</strain>
    </source>
</reference>
<dbReference type="STRING" id="1533.SAMN05443638_10231"/>
<dbReference type="EMBL" id="FQVM01000002">
    <property type="protein sequence ID" value="SHE39802.1"/>
    <property type="molecule type" value="Genomic_DNA"/>
</dbReference>
<dbReference type="AlphaFoldDB" id="A0A1M4T5H3"/>
<evidence type="ECO:0000313" key="3">
    <source>
        <dbReference type="Proteomes" id="UP000184035"/>
    </source>
</evidence>
<dbReference type="GO" id="GO:0016747">
    <property type="term" value="F:acyltransferase activity, transferring groups other than amino-acyl groups"/>
    <property type="evidence" value="ECO:0007669"/>
    <property type="project" value="InterPro"/>
</dbReference>
<evidence type="ECO:0000313" key="2">
    <source>
        <dbReference type="EMBL" id="SHE39802.1"/>
    </source>
</evidence>
<dbReference type="Gene3D" id="3.40.630.30">
    <property type="match status" value="1"/>
</dbReference>
<feature type="domain" description="N-acetyltransferase" evidence="1">
    <location>
        <begin position="6"/>
        <end position="148"/>
    </location>
</feature>
<organism evidence="2 3">
    <name type="scientific">Clostridium fallax</name>
    <dbReference type="NCBI Taxonomy" id="1533"/>
    <lineage>
        <taxon>Bacteria</taxon>
        <taxon>Bacillati</taxon>
        <taxon>Bacillota</taxon>
        <taxon>Clostridia</taxon>
        <taxon>Eubacteriales</taxon>
        <taxon>Clostridiaceae</taxon>
        <taxon>Clostridium</taxon>
    </lineage>
</organism>
<dbReference type="RefSeq" id="WP_072892451.1">
    <property type="nucleotide sequence ID" value="NZ_FQVM01000002.1"/>
</dbReference>
<dbReference type="SUPFAM" id="SSF55729">
    <property type="entry name" value="Acyl-CoA N-acyltransferases (Nat)"/>
    <property type="match status" value="1"/>
</dbReference>
<accession>A0A1M4T5H3</accession>
<evidence type="ECO:0000259" key="1">
    <source>
        <dbReference type="PROSITE" id="PS51186"/>
    </source>
</evidence>
<dbReference type="Proteomes" id="UP000184035">
    <property type="component" value="Unassembled WGS sequence"/>
</dbReference>